<keyword evidence="3" id="KW-1185">Reference proteome</keyword>
<protein>
    <submittedName>
        <fullName evidence="2">Uncharacterized protein</fullName>
    </submittedName>
</protein>
<proteinExistence type="predicted"/>
<sequence length="294" mass="31683">MRQVRDSPLATRPDRPTLDYLQREDVLYQASRRALALKMVIPVAMSVSAGGALAAAIQRTSWHVWRDAVAIGVLVTPMLITAVIASLVANQGMQRWTTEAMTVTVRRAYEALLQPLEVTGKEPPTASPFNSPHVAAVQALEDFAIALERYAVQRALPDGRNPMPQVVARFVAAAALVRELRDGVELDRIDGAKRALLEVERILKVLASGRLQDLAPGDVSADGLLHSHRERRAWRQQVLRGSAFTLCLAGIVFALASSAVGVALATAAAAGLVVTWDKILRLSTSSDANRSAST</sequence>
<evidence type="ECO:0000313" key="3">
    <source>
        <dbReference type="Proteomes" id="UP000619486"/>
    </source>
</evidence>
<feature type="transmembrane region" description="Helical" evidence="1">
    <location>
        <begin position="238"/>
        <end position="256"/>
    </location>
</feature>
<keyword evidence="1" id="KW-1133">Transmembrane helix</keyword>
<evidence type="ECO:0000256" key="1">
    <source>
        <dbReference type="SAM" id="Phobius"/>
    </source>
</evidence>
<gene>
    <name evidence="2" type="ORF">GCM10014713_14260</name>
</gene>
<keyword evidence="1" id="KW-0472">Membrane</keyword>
<reference evidence="2" key="1">
    <citation type="journal article" date="2014" name="Int. J. Syst. Evol. Microbiol.">
        <title>Complete genome sequence of Corynebacterium casei LMG S-19264T (=DSM 44701T), isolated from a smear-ripened cheese.</title>
        <authorList>
            <consortium name="US DOE Joint Genome Institute (JGI-PGF)"/>
            <person name="Walter F."/>
            <person name="Albersmeier A."/>
            <person name="Kalinowski J."/>
            <person name="Ruckert C."/>
        </authorList>
    </citation>
    <scope>NUCLEOTIDE SEQUENCE</scope>
    <source>
        <strain evidence="2">JCM 3172</strain>
    </source>
</reference>
<feature type="transmembrane region" description="Helical" evidence="1">
    <location>
        <begin position="69"/>
        <end position="89"/>
    </location>
</feature>
<dbReference type="Proteomes" id="UP000619486">
    <property type="component" value="Unassembled WGS sequence"/>
</dbReference>
<evidence type="ECO:0000313" key="2">
    <source>
        <dbReference type="EMBL" id="GGT22364.1"/>
    </source>
</evidence>
<name>A0A918GY73_9ACTN</name>
<comment type="caution">
    <text evidence="2">The sequence shown here is derived from an EMBL/GenBank/DDBJ whole genome shotgun (WGS) entry which is preliminary data.</text>
</comment>
<keyword evidence="1" id="KW-0812">Transmembrane</keyword>
<accession>A0A918GY73</accession>
<reference evidence="2" key="2">
    <citation type="submission" date="2020-09" db="EMBL/GenBank/DDBJ databases">
        <authorList>
            <person name="Sun Q."/>
            <person name="Ohkuma M."/>
        </authorList>
    </citation>
    <scope>NUCLEOTIDE SEQUENCE</scope>
    <source>
        <strain evidence="2">JCM 3172</strain>
    </source>
</reference>
<feature type="transmembrane region" description="Helical" evidence="1">
    <location>
        <begin position="35"/>
        <end position="57"/>
    </location>
</feature>
<dbReference type="EMBL" id="BMQQ01000003">
    <property type="protein sequence ID" value="GGT22364.1"/>
    <property type="molecule type" value="Genomic_DNA"/>
</dbReference>
<dbReference type="AlphaFoldDB" id="A0A918GY73"/>
<organism evidence="2 3">
    <name type="scientific">Streptomyces purpureus</name>
    <dbReference type="NCBI Taxonomy" id="1951"/>
    <lineage>
        <taxon>Bacteria</taxon>
        <taxon>Bacillati</taxon>
        <taxon>Actinomycetota</taxon>
        <taxon>Actinomycetes</taxon>
        <taxon>Kitasatosporales</taxon>
        <taxon>Streptomycetaceae</taxon>
        <taxon>Streptomyces</taxon>
    </lineage>
</organism>